<dbReference type="Proteomes" id="UP000582659">
    <property type="component" value="Unassembled WGS sequence"/>
</dbReference>
<evidence type="ECO:0000313" key="2">
    <source>
        <dbReference type="Proteomes" id="UP000659654"/>
    </source>
</evidence>
<name>A0A7I8XHM5_BURXY</name>
<dbReference type="AlphaFoldDB" id="A0A7I8XHM5"/>
<protein>
    <submittedName>
        <fullName evidence="1">(pine wood nematode) hypothetical protein</fullName>
    </submittedName>
</protein>
<keyword evidence="2" id="KW-1185">Reference proteome</keyword>
<dbReference type="EMBL" id="CAJFCV020000001">
    <property type="protein sequence ID" value="CAG9079801.1"/>
    <property type="molecule type" value="Genomic_DNA"/>
</dbReference>
<comment type="caution">
    <text evidence="1">The sequence shown here is derived from an EMBL/GenBank/DDBJ whole genome shotgun (WGS) entry which is preliminary data.</text>
</comment>
<gene>
    <name evidence="1" type="ORF">BXYJ_LOCUS222</name>
</gene>
<organism evidence="1 2">
    <name type="scientific">Bursaphelenchus xylophilus</name>
    <name type="common">Pinewood nematode worm</name>
    <name type="synonym">Aphelenchoides xylophilus</name>
    <dbReference type="NCBI Taxonomy" id="6326"/>
    <lineage>
        <taxon>Eukaryota</taxon>
        <taxon>Metazoa</taxon>
        <taxon>Ecdysozoa</taxon>
        <taxon>Nematoda</taxon>
        <taxon>Chromadorea</taxon>
        <taxon>Rhabditida</taxon>
        <taxon>Tylenchina</taxon>
        <taxon>Tylenchomorpha</taxon>
        <taxon>Aphelenchoidea</taxon>
        <taxon>Aphelenchoididae</taxon>
        <taxon>Bursaphelenchus</taxon>
    </lineage>
</organism>
<dbReference type="Proteomes" id="UP000659654">
    <property type="component" value="Unassembled WGS sequence"/>
</dbReference>
<dbReference type="EMBL" id="CAJFDI010000001">
    <property type="protein sequence ID" value="CAD5207986.1"/>
    <property type="molecule type" value="Genomic_DNA"/>
</dbReference>
<proteinExistence type="predicted"/>
<sequence>MTNAPRLNERILSFFVQHYVRNGEPIFERVVNTTLVRIIFLHRRYIKCLPFLQNSKKSQVELVIRGSELLCALFNEWRTANENGKLLIMMINRLYEHVRDLRYKIFVSHAVRPRMKLVYQVGRALKNTNRDCEILNYTNRTCDKVLLDLLSPNMTTVSATGLNVPPFIHYEDDKTFEKVQVFSYVPTTFALRNPYLGPFFAIPAKNMELPQAGLNVLYEYLPLPEMPLLETLTVGFKCIETSPPPSTKLYTQIMEGLKVAAPNLKDLALRYRLLIDSRKISKHLQQLELVMSKVKYLAEGIQLSKINSSGIVMDFEFSTVIENHTFDHCKSEFQRILQTDRFDWLNNDDDFEEGLERRTFEATVFMYEVPVKVTILVAQSQWLDPNMDLLEKICEPI</sequence>
<dbReference type="OrthoDB" id="10361319at2759"/>
<accession>A0A7I8XHM5</accession>
<evidence type="ECO:0000313" key="1">
    <source>
        <dbReference type="EMBL" id="CAD5207986.1"/>
    </source>
</evidence>
<reference evidence="1" key="1">
    <citation type="submission" date="2020-09" db="EMBL/GenBank/DDBJ databases">
        <authorList>
            <person name="Kikuchi T."/>
        </authorList>
    </citation>
    <scope>NUCLEOTIDE SEQUENCE</scope>
    <source>
        <strain evidence="1">Ka4C1</strain>
    </source>
</reference>